<keyword evidence="5" id="KW-0472">Membrane</keyword>
<dbReference type="GO" id="GO:0044718">
    <property type="term" value="P:siderophore transmembrane transport"/>
    <property type="evidence" value="ECO:0007669"/>
    <property type="project" value="TreeGrafter"/>
</dbReference>
<keyword evidence="2" id="KW-0813">Transport</keyword>
<dbReference type="SUPFAM" id="SSF49464">
    <property type="entry name" value="Carboxypeptidase regulatory domain-like"/>
    <property type="match status" value="1"/>
</dbReference>
<dbReference type="AlphaFoldDB" id="A0A6B2M172"/>
<sequence>MKIQEAFLKVFVLLVVFATPLFSQSVTSSGIGGVVRSSSGDLANNVSVQALHVPSGSRFTTTTNSEGRYNIGGMRVGGPYRITFTAPNGDQSVVDNISLSLQQQRILNTRVRPSGDIFELDAFEVTANEFSSTFNENKQGSSTIINAESISRIPTVSRSINDIVRLDPRMASYDEDSGTLSAGGKNTRYNSLLIDGVPTNDSFGLSDSGLPALKQPFSLEGIAEVSVQLSPYSVENAGFTGAAISAVTKSGTNTFKGSVFGFYRNESMVGELEDLYWVNRNKTLPEGTEEETIVPIDNFEEYTAGFTVGGPIIKDKLFFFALYETVEETVTQDPGTWFPTQEQLDRISFMIDEVYQFDPGVLTEPDSLTRVDDKYLLKLDWNISDKHRLTTRYQLTEGEDPNYPDSGFNSVAFTSHNYIQNFELKDYAVELFSNWSSTFQTEILASFKEYNQFRALVTDPLPEIQISSVDGIDGDPGSVWIGAEGNSQANNLNVETTTVRSKISWLIGDHSIKAGIQYENFANVNEFIPNRFGRWFFRNGVQSFENADNPGNVENYSLTLPAPGQSGIAEWEMSIVSAFIEDNWKATEDLTLNFGLRIDFPVLDDVPTLARSSSEGTFEEVFGYTNQNTLDGNYVIQPRVGFNYAFDEDRTVQLRGGAGLFFGTAPHVWISSIYVNNGNSQESYYASVQQTPAFSADPNNPPIPDAVNARVNVDLVDEDFEMPSEWKSNLALDVQIMDNMVFTLDAAVSWTNKDIHYVHENLKRASNFLNPDGFIADGRTEYDNAQARSREAGYRDVIRLTNTEKGYSRQVTTRLEGRAFENLSYNLGYTYTRAKNVNDGLASTAYSNWTNNVGFNPNDEILGRSRYETTHRMVASATYSHKWSEKHMTIFSMFYDGRTGRPFSFVMGDGGPTDINNDGNTSNDLFYVPTGVDDPLIVWGGNNSEENLALAAEWMAGIEKIDGLGKYKGEVVPRNSGTSPWIHQFDIGITHQITLFNDHKLELIFAIENFGNLLNDQWGLERRINGSGGNLPIITVNNTTRLVDGERRPVYAYYPNLDNLSEKEWYQTRTFSSRWAMQLGVRYSF</sequence>
<dbReference type="Proteomes" id="UP000478417">
    <property type="component" value="Unassembled WGS sequence"/>
</dbReference>
<keyword evidence="8" id="KW-0675">Receptor</keyword>
<accession>A0A6B2M172</accession>
<gene>
    <name evidence="8" type="ORF">G0Q06_05030</name>
</gene>
<dbReference type="GO" id="GO:0009279">
    <property type="term" value="C:cell outer membrane"/>
    <property type="evidence" value="ECO:0007669"/>
    <property type="project" value="UniProtKB-SubCell"/>
</dbReference>
<evidence type="ECO:0000259" key="7">
    <source>
        <dbReference type="Pfam" id="PF25183"/>
    </source>
</evidence>
<name>A0A6B2M172_9BACT</name>
<feature type="domain" description="TonB-dependent transporter Oar-like beta-barrel" evidence="7">
    <location>
        <begin position="247"/>
        <end position="343"/>
    </location>
</feature>
<feature type="domain" description="TonB-dependent transporter Oar-like beta-barrel" evidence="7">
    <location>
        <begin position="365"/>
        <end position="1012"/>
    </location>
</feature>
<evidence type="ECO:0000256" key="1">
    <source>
        <dbReference type="ARBA" id="ARBA00004571"/>
    </source>
</evidence>
<dbReference type="RefSeq" id="WP_163963060.1">
    <property type="nucleotide sequence ID" value="NZ_JAAGNX010000001.1"/>
</dbReference>
<protein>
    <submittedName>
        <fullName evidence="8">TonB-dependent receptor</fullName>
    </submittedName>
</protein>
<keyword evidence="4" id="KW-0812">Transmembrane</keyword>
<comment type="caution">
    <text evidence="8">The sequence shown here is derived from an EMBL/GenBank/DDBJ whole genome shotgun (WGS) entry which is preliminary data.</text>
</comment>
<evidence type="ECO:0000313" key="8">
    <source>
        <dbReference type="EMBL" id="NDV61807.1"/>
    </source>
</evidence>
<dbReference type="Pfam" id="PF25183">
    <property type="entry name" value="OMP_b-brl_4"/>
    <property type="match status" value="2"/>
</dbReference>
<keyword evidence="9" id="KW-1185">Reference proteome</keyword>
<dbReference type="Gene3D" id="2.60.40.1120">
    <property type="entry name" value="Carboxypeptidase-like, regulatory domain"/>
    <property type="match status" value="1"/>
</dbReference>
<comment type="subcellular location">
    <subcellularLocation>
        <location evidence="1">Cell outer membrane</location>
        <topology evidence="1">Multi-pass membrane protein</topology>
    </subcellularLocation>
</comment>
<evidence type="ECO:0000256" key="4">
    <source>
        <dbReference type="ARBA" id="ARBA00022692"/>
    </source>
</evidence>
<dbReference type="Pfam" id="PF13620">
    <property type="entry name" value="CarboxypepD_reg"/>
    <property type="match status" value="1"/>
</dbReference>
<organism evidence="8 9">
    <name type="scientific">Oceanipulchritudo coccoides</name>
    <dbReference type="NCBI Taxonomy" id="2706888"/>
    <lineage>
        <taxon>Bacteria</taxon>
        <taxon>Pseudomonadati</taxon>
        <taxon>Verrucomicrobiota</taxon>
        <taxon>Opitutia</taxon>
        <taxon>Puniceicoccales</taxon>
        <taxon>Oceanipulchritudinaceae</taxon>
        <taxon>Oceanipulchritudo</taxon>
    </lineage>
</organism>
<keyword evidence="3" id="KW-1134">Transmembrane beta strand</keyword>
<dbReference type="InterPro" id="IPR039426">
    <property type="entry name" value="TonB-dep_rcpt-like"/>
</dbReference>
<dbReference type="InterPro" id="IPR036942">
    <property type="entry name" value="Beta-barrel_TonB_sf"/>
</dbReference>
<reference evidence="8 9" key="1">
    <citation type="submission" date="2020-02" db="EMBL/GenBank/DDBJ databases">
        <title>Albibacoteraceae fam. nov., the first described family within the subdivision 4 Verrucomicrobia.</title>
        <authorList>
            <person name="Xi F."/>
        </authorList>
    </citation>
    <scope>NUCLEOTIDE SEQUENCE [LARGE SCALE GENOMIC DNA]</scope>
    <source>
        <strain evidence="8 9">CK1056</strain>
    </source>
</reference>
<dbReference type="PANTHER" id="PTHR30069:SF46">
    <property type="entry name" value="OAR PROTEIN"/>
    <property type="match status" value="1"/>
</dbReference>
<dbReference type="SUPFAM" id="SSF56935">
    <property type="entry name" value="Porins"/>
    <property type="match status" value="1"/>
</dbReference>
<dbReference type="Gene3D" id="2.40.170.20">
    <property type="entry name" value="TonB-dependent receptor, beta-barrel domain"/>
    <property type="match status" value="1"/>
</dbReference>
<dbReference type="PANTHER" id="PTHR30069">
    <property type="entry name" value="TONB-DEPENDENT OUTER MEMBRANE RECEPTOR"/>
    <property type="match status" value="1"/>
</dbReference>
<evidence type="ECO:0000256" key="3">
    <source>
        <dbReference type="ARBA" id="ARBA00022452"/>
    </source>
</evidence>
<dbReference type="EMBL" id="JAAGNX010000001">
    <property type="protein sequence ID" value="NDV61807.1"/>
    <property type="molecule type" value="Genomic_DNA"/>
</dbReference>
<evidence type="ECO:0000256" key="5">
    <source>
        <dbReference type="ARBA" id="ARBA00023136"/>
    </source>
</evidence>
<dbReference type="InterPro" id="IPR057601">
    <property type="entry name" value="Oar-like_b-barrel"/>
</dbReference>
<evidence type="ECO:0000256" key="6">
    <source>
        <dbReference type="ARBA" id="ARBA00023237"/>
    </source>
</evidence>
<dbReference type="GO" id="GO:0015344">
    <property type="term" value="F:siderophore uptake transmembrane transporter activity"/>
    <property type="evidence" value="ECO:0007669"/>
    <property type="project" value="TreeGrafter"/>
</dbReference>
<evidence type="ECO:0000313" key="9">
    <source>
        <dbReference type="Proteomes" id="UP000478417"/>
    </source>
</evidence>
<keyword evidence="6" id="KW-0998">Cell outer membrane</keyword>
<dbReference type="InterPro" id="IPR008969">
    <property type="entry name" value="CarboxyPept-like_regulatory"/>
</dbReference>
<evidence type="ECO:0000256" key="2">
    <source>
        <dbReference type="ARBA" id="ARBA00022448"/>
    </source>
</evidence>
<proteinExistence type="predicted"/>